<accession>A0A7H1J592</accession>
<dbReference type="Gene3D" id="3.10.28.20">
    <property type="entry name" value="Acetamidase/Formamidase-like domains"/>
    <property type="match status" value="1"/>
</dbReference>
<keyword evidence="1" id="KW-0732">Signal</keyword>
<keyword evidence="2" id="KW-0449">Lipoprotein</keyword>
<keyword evidence="3" id="KW-1185">Reference proteome</keyword>
<proteinExistence type="predicted"/>
<dbReference type="KEGG" id="mard:IBG28_18710"/>
<feature type="chain" id="PRO_5028906973" evidence="1">
    <location>
        <begin position="31"/>
        <end position="342"/>
    </location>
</feature>
<evidence type="ECO:0000256" key="1">
    <source>
        <dbReference type="SAM" id="SignalP"/>
    </source>
</evidence>
<sequence>MQRFALPTQRYSLLLAGLLLCLTGCSSVNTQSAQSEESLPSWVMSPPQSNTHLYGVGSATRIENIALAFTQAEQNGNLQIAQQLRTQVSQVNTQDTQVRSGQGAEQVSKIQTAYTQITTAPIELEQTVNEQRFADKNYVYALQSIDRSRIVAKLKIAINDTDDMIRKLATSLTQTEDHYPAPQDWQTFMQLIPYFAQRKFYKDELSLYSTERLPSGKADTEIQDIEQRLNQALTHYGFDVSATRQADHLASALSHFGLTPKSGSLFTLNSRTAQHHEEQDGRFYVFEDGTLELIDPAGTRLASWTVSARGIAKNLDKAQEQATINWANQAIEALFTWLTRLS</sequence>
<reference evidence="2 3" key="1">
    <citation type="submission" date="2020-09" db="EMBL/GenBank/DDBJ databases">
        <title>Complete genome sequence of an Arctic sea ice bacterium Marinomonas arctica BSI20414.</title>
        <authorList>
            <person name="Liao L."/>
            <person name="Chen B."/>
        </authorList>
    </citation>
    <scope>NUCLEOTIDE SEQUENCE [LARGE SCALE GENOMIC DNA]</scope>
    <source>
        <strain evidence="2 3">BSI20414</strain>
    </source>
</reference>
<dbReference type="RefSeq" id="WP_111606717.1">
    <property type="nucleotide sequence ID" value="NZ_BMLJ01000009.1"/>
</dbReference>
<protein>
    <submittedName>
        <fullName evidence="2">LPP20 family lipoprotein</fullName>
    </submittedName>
</protein>
<dbReference type="AlphaFoldDB" id="A0A7H1J592"/>
<dbReference type="OrthoDB" id="6097628at2"/>
<evidence type="ECO:0000313" key="3">
    <source>
        <dbReference type="Proteomes" id="UP000516370"/>
    </source>
</evidence>
<name>A0A7H1J592_9GAMM</name>
<dbReference type="Proteomes" id="UP000516370">
    <property type="component" value="Chromosome"/>
</dbReference>
<dbReference type="EMBL" id="CP061081">
    <property type="protein sequence ID" value="QNT05658.1"/>
    <property type="molecule type" value="Genomic_DNA"/>
</dbReference>
<evidence type="ECO:0000313" key="2">
    <source>
        <dbReference type="EMBL" id="QNT05658.1"/>
    </source>
</evidence>
<organism evidence="2 3">
    <name type="scientific">Marinomonas arctica</name>
    <dbReference type="NCBI Taxonomy" id="383750"/>
    <lineage>
        <taxon>Bacteria</taxon>
        <taxon>Pseudomonadati</taxon>
        <taxon>Pseudomonadota</taxon>
        <taxon>Gammaproteobacteria</taxon>
        <taxon>Oceanospirillales</taxon>
        <taxon>Oceanospirillaceae</taxon>
        <taxon>Marinomonas</taxon>
    </lineage>
</organism>
<gene>
    <name evidence="2" type="ORF">IBG28_18710</name>
</gene>
<feature type="signal peptide" evidence="1">
    <location>
        <begin position="1"/>
        <end position="30"/>
    </location>
</feature>